<dbReference type="GO" id="GO:0006334">
    <property type="term" value="P:nucleosome assembly"/>
    <property type="evidence" value="ECO:0007669"/>
    <property type="project" value="InterPro"/>
</dbReference>
<gene>
    <name evidence="4" type="ORF">DL546_006590</name>
</gene>
<evidence type="ECO:0000256" key="3">
    <source>
        <dbReference type="SAM" id="MobiDB-lite"/>
    </source>
</evidence>
<dbReference type="Gene3D" id="3.30.1120.90">
    <property type="entry name" value="Nucleosome assembly protein"/>
    <property type="match status" value="1"/>
</dbReference>
<dbReference type="InterPro" id="IPR037231">
    <property type="entry name" value="NAP-like_sf"/>
</dbReference>
<feature type="compositionally biased region" description="Basic and acidic residues" evidence="3">
    <location>
        <begin position="217"/>
        <end position="238"/>
    </location>
</feature>
<dbReference type="OrthoDB" id="19419at2759"/>
<evidence type="ECO:0000313" key="4">
    <source>
        <dbReference type="EMBL" id="RKU43452.1"/>
    </source>
</evidence>
<evidence type="ECO:0000313" key="5">
    <source>
        <dbReference type="Proteomes" id="UP000275385"/>
    </source>
</evidence>
<protein>
    <recommendedName>
        <fullName evidence="6">Nap family protein</fullName>
    </recommendedName>
</protein>
<proteinExistence type="inferred from homology"/>
<dbReference type="STRING" id="177199.A0A420Y6F0"/>
<name>A0A420Y6F0_9PEZI</name>
<evidence type="ECO:0008006" key="6">
    <source>
        <dbReference type="Google" id="ProtNLM"/>
    </source>
</evidence>
<dbReference type="AlphaFoldDB" id="A0A420Y6F0"/>
<organism evidence="4 5">
    <name type="scientific">Coniochaeta pulveracea</name>
    <dbReference type="NCBI Taxonomy" id="177199"/>
    <lineage>
        <taxon>Eukaryota</taxon>
        <taxon>Fungi</taxon>
        <taxon>Dikarya</taxon>
        <taxon>Ascomycota</taxon>
        <taxon>Pezizomycotina</taxon>
        <taxon>Sordariomycetes</taxon>
        <taxon>Sordariomycetidae</taxon>
        <taxon>Coniochaetales</taxon>
        <taxon>Coniochaetaceae</taxon>
        <taxon>Coniochaeta</taxon>
    </lineage>
</organism>
<evidence type="ECO:0000256" key="1">
    <source>
        <dbReference type="ARBA" id="ARBA00009947"/>
    </source>
</evidence>
<keyword evidence="5" id="KW-1185">Reference proteome</keyword>
<feature type="compositionally biased region" description="Acidic residues" evidence="3">
    <location>
        <begin position="239"/>
        <end position="252"/>
    </location>
</feature>
<comment type="similarity">
    <text evidence="1 2">Belongs to the nucleosome assembly protein (NAP) family.</text>
</comment>
<evidence type="ECO:0000256" key="2">
    <source>
        <dbReference type="RuleBase" id="RU003876"/>
    </source>
</evidence>
<dbReference type="Proteomes" id="UP000275385">
    <property type="component" value="Unassembled WGS sequence"/>
</dbReference>
<dbReference type="Pfam" id="PF00956">
    <property type="entry name" value="NAP"/>
    <property type="match status" value="1"/>
</dbReference>
<dbReference type="SUPFAM" id="SSF143113">
    <property type="entry name" value="NAP-like"/>
    <property type="match status" value="1"/>
</dbReference>
<sequence length="326" mass="37798">MADEAQETMVFYELLEDLESQFEDVEVEIMRQQAQLSKDLYEKRQKVVANIPNFWPLVFEAAPQEVDQYIQPSDAAVVLSALKSISVSRFELENDPKGEPRSLSIRFEFNENEYFEDTVLEKKFWYRHGLHGYAGLVSEPVDIKWKKGKDLTEGLLSLVKKCWDEEQADPSKAKPKEESDLTANQKELKEQVENVAMGGVSFFAWFGYIGQRISPEESKKALEKEQEEKQKREAGDKPEEPEEEEEEEDEDLIQSLEIFPDGDDVAYALAEDVWPHAIQYFKAAMEQEEMSDVDFEDDDDEDMEAPDLVEIDDHKFEMPPSKKQKK</sequence>
<dbReference type="EMBL" id="QVQW01000043">
    <property type="protein sequence ID" value="RKU43452.1"/>
    <property type="molecule type" value="Genomic_DNA"/>
</dbReference>
<feature type="region of interest" description="Disordered" evidence="3">
    <location>
        <begin position="217"/>
        <end position="259"/>
    </location>
</feature>
<comment type="caution">
    <text evidence="4">The sequence shown here is derived from an EMBL/GenBank/DDBJ whole genome shotgun (WGS) entry which is preliminary data.</text>
</comment>
<feature type="compositionally biased region" description="Acidic residues" evidence="3">
    <location>
        <begin position="289"/>
        <end position="310"/>
    </location>
</feature>
<dbReference type="InterPro" id="IPR002164">
    <property type="entry name" value="NAP_family"/>
</dbReference>
<dbReference type="PANTHER" id="PTHR11875">
    <property type="entry name" value="TESTIS-SPECIFIC Y-ENCODED PROTEIN"/>
    <property type="match status" value="1"/>
</dbReference>
<accession>A0A420Y6F0</accession>
<reference evidence="4 5" key="1">
    <citation type="submission" date="2018-08" db="EMBL/GenBank/DDBJ databases">
        <title>Draft genome of the lignicolous fungus Coniochaeta pulveracea.</title>
        <authorList>
            <person name="Borstlap C.J."/>
            <person name="De Witt R.N."/>
            <person name="Botha A."/>
            <person name="Volschenk H."/>
        </authorList>
    </citation>
    <scope>NUCLEOTIDE SEQUENCE [LARGE SCALE GENOMIC DNA]</scope>
    <source>
        <strain evidence="4 5">CAB683</strain>
    </source>
</reference>
<feature type="region of interest" description="Disordered" evidence="3">
    <location>
        <begin position="289"/>
        <end position="326"/>
    </location>
</feature>
<dbReference type="GO" id="GO:0005634">
    <property type="term" value="C:nucleus"/>
    <property type="evidence" value="ECO:0007669"/>
    <property type="project" value="InterPro"/>
</dbReference>